<dbReference type="Proteomes" id="UP000276437">
    <property type="component" value="Chromosome"/>
</dbReference>
<dbReference type="RefSeq" id="WP_126308981.1">
    <property type="nucleotide sequence ID" value="NZ_AP018449.1"/>
</dbReference>
<accession>A0A348ALT7</accession>
<evidence type="ECO:0000313" key="2">
    <source>
        <dbReference type="Proteomes" id="UP000276437"/>
    </source>
</evidence>
<dbReference type="EMBL" id="AP018449">
    <property type="protein sequence ID" value="BBB92035.1"/>
    <property type="molecule type" value="Genomic_DNA"/>
</dbReference>
<sequence length="208" mass="23023">MTKEIAVHTGEGGETAAIDVPGTIVFYRKQMGIWGVERTRDFALAPEKGLREMRKQVAELVADLGDCKVFVASAVNGVPYFELEKAGSSVWEFAGKPQDFLDYVLEKEEESAQAIAPESIVMPVPENLGKGCYRISIKEIQETGTGITSKQVLQPILRQENFHQLEVICNHIPPWLEADMMGGSFSCVSKKITPSESKVVIRKKKHGK</sequence>
<protein>
    <submittedName>
        <fullName evidence="1">Iron only nitrogenase protein AnfO</fullName>
    </submittedName>
</protein>
<dbReference type="KEGG" id="mana:MAMMFC1_02720"/>
<dbReference type="AlphaFoldDB" id="A0A348ALT7"/>
<evidence type="ECO:0000313" key="1">
    <source>
        <dbReference type="EMBL" id="BBB92035.1"/>
    </source>
</evidence>
<name>A0A348ALT7_9FIRM</name>
<dbReference type="Pfam" id="PF09582">
    <property type="entry name" value="AnfO_nitrog"/>
    <property type="match status" value="1"/>
</dbReference>
<organism evidence="1 2">
    <name type="scientific">Methylomusa anaerophila</name>
    <dbReference type="NCBI Taxonomy" id="1930071"/>
    <lineage>
        <taxon>Bacteria</taxon>
        <taxon>Bacillati</taxon>
        <taxon>Bacillota</taxon>
        <taxon>Negativicutes</taxon>
        <taxon>Selenomonadales</taxon>
        <taxon>Sporomusaceae</taxon>
        <taxon>Methylomusa</taxon>
    </lineage>
</organism>
<keyword evidence="2" id="KW-1185">Reference proteome</keyword>
<dbReference type="InterPro" id="IPR014287">
    <property type="entry name" value="Nase_Fe-Fe_AnfO"/>
</dbReference>
<gene>
    <name evidence="1" type="ORF">MAMMFC1_02720</name>
</gene>
<dbReference type="OrthoDB" id="200286at2"/>
<reference evidence="1 2" key="1">
    <citation type="journal article" date="2018" name="Int. J. Syst. Evol. Microbiol.">
        <title>Methylomusa anaerophila gen. nov., sp. nov., an anaerobic methanol-utilizing bacterium isolated from a microbial fuel cell.</title>
        <authorList>
            <person name="Amano N."/>
            <person name="Yamamuro A."/>
            <person name="Miyahara M."/>
            <person name="Kouzuma A."/>
            <person name="Abe T."/>
            <person name="Watanabe K."/>
        </authorList>
    </citation>
    <scope>NUCLEOTIDE SEQUENCE [LARGE SCALE GENOMIC DNA]</scope>
    <source>
        <strain evidence="1 2">MMFC1</strain>
    </source>
</reference>
<proteinExistence type="predicted"/>